<feature type="lipid moiety-binding region" description="Phosphatidylserine amidated glycine; alternate" evidence="9">
    <location>
        <position position="123"/>
    </location>
</feature>
<sequence length="129" mass="14984">MSSFGYIPSFKERRSFAGRVKDAAEIRAKYPTKIPVIIERFEGDKYLPMLDRCKFLVPDHITVAELMQIVRRKLQLHPEQTFFLLVNEKSMVSNSMTLLQLYQMEADQDGFLYMVYTSMPAFGGNFSLL</sequence>
<evidence type="ECO:0000256" key="6">
    <source>
        <dbReference type="ARBA" id="ARBA00023288"/>
    </source>
</evidence>
<evidence type="ECO:0000256" key="5">
    <source>
        <dbReference type="ARBA" id="ARBA00023136"/>
    </source>
</evidence>
<dbReference type="Pfam" id="PF02991">
    <property type="entry name" value="ATG8"/>
    <property type="match status" value="1"/>
</dbReference>
<evidence type="ECO:0000313" key="12">
    <source>
        <dbReference type="WBParaSite" id="SMUV_0000517901-mRNA-1"/>
    </source>
</evidence>
<dbReference type="GO" id="GO:0031410">
    <property type="term" value="C:cytoplasmic vesicle"/>
    <property type="evidence" value="ECO:0007669"/>
    <property type="project" value="UniProtKB-KW"/>
</dbReference>
<dbReference type="Gene3D" id="3.10.20.90">
    <property type="entry name" value="Phosphatidylinositol 3-kinase Catalytic Subunit, Chain A, domain 1"/>
    <property type="match status" value="1"/>
</dbReference>
<dbReference type="AlphaFoldDB" id="A0A0N5AKY9"/>
<evidence type="ECO:0000256" key="2">
    <source>
        <dbReference type="ARBA" id="ARBA00007293"/>
    </source>
</evidence>
<keyword evidence="6 9" id="KW-0449">Lipoprotein</keyword>
<dbReference type="GO" id="GO:0005776">
    <property type="term" value="C:autophagosome"/>
    <property type="evidence" value="ECO:0007669"/>
    <property type="project" value="UniProtKB-SubCell"/>
</dbReference>
<evidence type="ECO:0000256" key="4">
    <source>
        <dbReference type="ARBA" id="ARBA00023006"/>
    </source>
</evidence>
<dbReference type="InterPro" id="IPR029071">
    <property type="entry name" value="Ubiquitin-like_domsf"/>
</dbReference>
<dbReference type="InterPro" id="IPR004241">
    <property type="entry name" value="Atg8-like"/>
</dbReference>
<keyword evidence="5" id="KW-0472">Membrane</keyword>
<dbReference type="FunFam" id="3.10.20.90:FF:000149">
    <property type="entry name" value="microtubule-associated proteins 1A/1B light chain 3C"/>
    <property type="match status" value="1"/>
</dbReference>
<keyword evidence="7" id="KW-0968">Cytoplasmic vesicle</keyword>
<keyword evidence="11" id="KW-1185">Reference proteome</keyword>
<proteinExistence type="inferred from homology"/>
<accession>A0A0N5AKY9</accession>
<dbReference type="STRING" id="451379.A0A0N5AKY9"/>
<dbReference type="WBParaSite" id="SMUV_0000517901-mRNA-1">
    <property type="protein sequence ID" value="SMUV_0000517901-mRNA-1"/>
    <property type="gene ID" value="SMUV_0000517901"/>
</dbReference>
<organism evidence="11 12">
    <name type="scientific">Syphacia muris</name>
    <dbReference type="NCBI Taxonomy" id="451379"/>
    <lineage>
        <taxon>Eukaryota</taxon>
        <taxon>Metazoa</taxon>
        <taxon>Ecdysozoa</taxon>
        <taxon>Nematoda</taxon>
        <taxon>Chromadorea</taxon>
        <taxon>Rhabditida</taxon>
        <taxon>Spirurina</taxon>
        <taxon>Oxyuridomorpha</taxon>
        <taxon>Oxyuroidea</taxon>
        <taxon>Oxyuridae</taxon>
        <taxon>Syphacia</taxon>
    </lineage>
</organism>
<dbReference type="CDD" id="cd16129">
    <property type="entry name" value="Ubl_ATG8_MAP1LC3"/>
    <property type="match status" value="1"/>
</dbReference>
<dbReference type="GO" id="GO:0012505">
    <property type="term" value="C:endomembrane system"/>
    <property type="evidence" value="ECO:0007669"/>
    <property type="project" value="UniProtKB-SubCell"/>
</dbReference>
<evidence type="ECO:0000256" key="7">
    <source>
        <dbReference type="ARBA" id="ARBA00023329"/>
    </source>
</evidence>
<name>A0A0N5AKY9_9BILA</name>
<evidence type="ECO:0000256" key="10">
    <source>
        <dbReference type="RuleBase" id="RU004384"/>
    </source>
</evidence>
<comment type="similarity">
    <text evidence="2 10">Belongs to the ATG8 family.</text>
</comment>
<reference evidence="12" key="1">
    <citation type="submission" date="2017-02" db="UniProtKB">
        <authorList>
            <consortium name="WormBaseParasite"/>
        </authorList>
    </citation>
    <scope>IDENTIFICATION</scope>
</reference>
<dbReference type="GO" id="GO:0006950">
    <property type="term" value="P:response to stress"/>
    <property type="evidence" value="ECO:0007669"/>
    <property type="project" value="UniProtKB-ARBA"/>
</dbReference>
<dbReference type="SUPFAM" id="SSF54236">
    <property type="entry name" value="Ubiquitin-like"/>
    <property type="match status" value="1"/>
</dbReference>
<protein>
    <submittedName>
        <fullName evidence="12">Microtubule-associated proteins 1A/1B light chain 3A</fullName>
    </submittedName>
</protein>
<comment type="subcellular location">
    <subcellularLocation>
        <location evidence="1">Cytoplasmic vesicle</location>
        <location evidence="1">Autophagosome</location>
    </subcellularLocation>
    <subcellularLocation>
        <location evidence="8">Endomembrane system</location>
        <topology evidence="8">Lipid-anchor</topology>
    </subcellularLocation>
</comment>
<evidence type="ECO:0000256" key="9">
    <source>
        <dbReference type="PIRSR" id="PIRSR604241-50"/>
    </source>
</evidence>
<keyword evidence="4 10" id="KW-0072">Autophagy</keyword>
<dbReference type="PANTHER" id="PTHR10969">
    <property type="entry name" value="MICROTUBULE-ASSOCIATED PROTEINS 1A/1B LIGHT CHAIN 3-RELATED"/>
    <property type="match status" value="1"/>
</dbReference>
<evidence type="ECO:0000313" key="11">
    <source>
        <dbReference type="Proteomes" id="UP000046393"/>
    </source>
</evidence>
<evidence type="ECO:0000256" key="8">
    <source>
        <dbReference type="ARBA" id="ARBA00037868"/>
    </source>
</evidence>
<dbReference type="Proteomes" id="UP000046393">
    <property type="component" value="Unplaced"/>
</dbReference>
<dbReference type="GO" id="GO:0016236">
    <property type="term" value="P:macroautophagy"/>
    <property type="evidence" value="ECO:0007669"/>
    <property type="project" value="UniProtKB-ARBA"/>
</dbReference>
<evidence type="ECO:0000256" key="3">
    <source>
        <dbReference type="ARBA" id="ARBA00022490"/>
    </source>
</evidence>
<keyword evidence="3" id="KW-0963">Cytoplasm</keyword>
<evidence type="ECO:0000256" key="1">
    <source>
        <dbReference type="ARBA" id="ARBA00004419"/>
    </source>
</evidence>